<keyword evidence="2" id="KW-1185">Reference proteome</keyword>
<sequence length="72" mass="8428">MRFKQLQDLIKTTFKLCLVGVIYHRTCLSVATFFCIRLHTVLTFTFNPATNYYTPIRRITRAAQEPDKPNFG</sequence>
<accession>D6W870</accession>
<reference evidence="1 2" key="1">
    <citation type="journal article" date="2008" name="Nature">
        <title>The genome of the model beetle and pest Tribolium castaneum.</title>
        <authorList>
            <consortium name="Tribolium Genome Sequencing Consortium"/>
            <person name="Richards S."/>
            <person name="Gibbs R.A."/>
            <person name="Weinstock G.M."/>
            <person name="Brown S.J."/>
            <person name="Denell R."/>
            <person name="Beeman R.W."/>
            <person name="Gibbs R."/>
            <person name="Beeman R.W."/>
            <person name="Brown S.J."/>
            <person name="Bucher G."/>
            <person name="Friedrich M."/>
            <person name="Grimmelikhuijzen C.J."/>
            <person name="Klingler M."/>
            <person name="Lorenzen M."/>
            <person name="Richards S."/>
            <person name="Roth S."/>
            <person name="Schroder R."/>
            <person name="Tautz D."/>
            <person name="Zdobnov E.M."/>
            <person name="Muzny D."/>
            <person name="Gibbs R.A."/>
            <person name="Weinstock G.M."/>
            <person name="Attaway T."/>
            <person name="Bell S."/>
            <person name="Buhay C.J."/>
            <person name="Chandrabose M.N."/>
            <person name="Chavez D."/>
            <person name="Clerk-Blankenburg K.P."/>
            <person name="Cree A."/>
            <person name="Dao M."/>
            <person name="Davis C."/>
            <person name="Chacko J."/>
            <person name="Dinh H."/>
            <person name="Dugan-Rocha S."/>
            <person name="Fowler G."/>
            <person name="Garner T.T."/>
            <person name="Garnes J."/>
            <person name="Gnirke A."/>
            <person name="Hawes A."/>
            <person name="Hernandez J."/>
            <person name="Hines S."/>
            <person name="Holder M."/>
            <person name="Hume J."/>
            <person name="Jhangiani S.N."/>
            <person name="Joshi V."/>
            <person name="Khan Z.M."/>
            <person name="Jackson L."/>
            <person name="Kovar C."/>
            <person name="Kowis A."/>
            <person name="Lee S."/>
            <person name="Lewis L.R."/>
            <person name="Margolis J."/>
            <person name="Morgan M."/>
            <person name="Nazareth L.V."/>
            <person name="Nguyen N."/>
            <person name="Okwuonu G."/>
            <person name="Parker D."/>
            <person name="Richards S."/>
            <person name="Ruiz S.J."/>
            <person name="Santibanez J."/>
            <person name="Savard J."/>
            <person name="Scherer S.E."/>
            <person name="Schneider B."/>
            <person name="Sodergren E."/>
            <person name="Tautz D."/>
            <person name="Vattahil S."/>
            <person name="Villasana D."/>
            <person name="White C.S."/>
            <person name="Wright R."/>
            <person name="Park Y."/>
            <person name="Beeman R.W."/>
            <person name="Lord J."/>
            <person name="Oppert B."/>
            <person name="Lorenzen M."/>
            <person name="Brown S."/>
            <person name="Wang L."/>
            <person name="Savard J."/>
            <person name="Tautz D."/>
            <person name="Richards S."/>
            <person name="Weinstock G."/>
            <person name="Gibbs R.A."/>
            <person name="Liu Y."/>
            <person name="Worley K."/>
            <person name="Weinstock G."/>
            <person name="Elsik C.G."/>
            <person name="Reese J.T."/>
            <person name="Elhaik E."/>
            <person name="Landan G."/>
            <person name="Graur D."/>
            <person name="Arensburger P."/>
            <person name="Atkinson P."/>
            <person name="Beeman R.W."/>
            <person name="Beidler J."/>
            <person name="Brown S.J."/>
            <person name="Demuth J.P."/>
            <person name="Drury D.W."/>
            <person name="Du Y.Z."/>
            <person name="Fujiwara H."/>
            <person name="Lorenzen M."/>
            <person name="Maselli V."/>
            <person name="Osanai M."/>
            <person name="Park Y."/>
            <person name="Robertson H.M."/>
            <person name="Tu Z."/>
            <person name="Wang J.J."/>
            <person name="Wang S."/>
            <person name="Richards S."/>
            <person name="Song H."/>
            <person name="Zhang L."/>
            <person name="Sodergren E."/>
            <person name="Werner D."/>
            <person name="Stanke M."/>
            <person name="Morgenstern B."/>
            <person name="Solovyev V."/>
            <person name="Kosarev P."/>
            <person name="Brown G."/>
            <person name="Chen H.C."/>
            <person name="Ermolaeva O."/>
            <person name="Hlavina W."/>
            <person name="Kapustin Y."/>
            <person name="Kiryutin B."/>
            <person name="Kitts P."/>
            <person name="Maglott D."/>
            <person name="Pruitt K."/>
            <person name="Sapojnikov V."/>
            <person name="Souvorov A."/>
            <person name="Mackey A.J."/>
            <person name="Waterhouse R.M."/>
            <person name="Wyder S."/>
            <person name="Zdobnov E.M."/>
            <person name="Zdobnov E.M."/>
            <person name="Wyder S."/>
            <person name="Kriventseva E.V."/>
            <person name="Kadowaki T."/>
            <person name="Bork P."/>
            <person name="Aranda M."/>
            <person name="Bao R."/>
            <person name="Beermann A."/>
            <person name="Berns N."/>
            <person name="Bolognesi R."/>
            <person name="Bonneton F."/>
            <person name="Bopp D."/>
            <person name="Brown S.J."/>
            <person name="Bucher G."/>
            <person name="Butts T."/>
            <person name="Chaumot A."/>
            <person name="Denell R.E."/>
            <person name="Ferrier D.E."/>
            <person name="Friedrich M."/>
            <person name="Gordon C.M."/>
            <person name="Jindra M."/>
            <person name="Klingler M."/>
            <person name="Lan Q."/>
            <person name="Lattorff H.M."/>
            <person name="Laudet V."/>
            <person name="von Levetsow C."/>
            <person name="Liu Z."/>
            <person name="Lutz R."/>
            <person name="Lynch J.A."/>
            <person name="da Fonseca R.N."/>
            <person name="Posnien N."/>
            <person name="Reuter R."/>
            <person name="Roth S."/>
            <person name="Savard J."/>
            <person name="Schinko J.B."/>
            <person name="Schmitt C."/>
            <person name="Schoppmeier M."/>
            <person name="Schroder R."/>
            <person name="Shippy T.D."/>
            <person name="Simonnet F."/>
            <person name="Marques-Souza H."/>
            <person name="Tautz D."/>
            <person name="Tomoyasu Y."/>
            <person name="Trauner J."/>
            <person name="Van der Zee M."/>
            <person name="Vervoort M."/>
            <person name="Wittkopp N."/>
            <person name="Wimmer E.A."/>
            <person name="Yang X."/>
            <person name="Jones A.K."/>
            <person name="Sattelle D.B."/>
            <person name="Ebert P.R."/>
            <person name="Nelson D."/>
            <person name="Scott J.G."/>
            <person name="Beeman R.W."/>
            <person name="Muthukrishnan S."/>
            <person name="Kramer K.J."/>
            <person name="Arakane Y."/>
            <person name="Beeman R.W."/>
            <person name="Zhu Q."/>
            <person name="Hogenkamp D."/>
            <person name="Dixit R."/>
            <person name="Oppert B."/>
            <person name="Jiang H."/>
            <person name="Zou Z."/>
            <person name="Marshall J."/>
            <person name="Elpidina E."/>
            <person name="Vinokurov K."/>
            <person name="Oppert C."/>
            <person name="Zou Z."/>
            <person name="Evans J."/>
            <person name="Lu Z."/>
            <person name="Zhao P."/>
            <person name="Sumathipala N."/>
            <person name="Altincicek B."/>
            <person name="Vilcinskas A."/>
            <person name="Williams M."/>
            <person name="Hultmark D."/>
            <person name="Hetru C."/>
            <person name="Jiang H."/>
            <person name="Grimmelikhuijzen C.J."/>
            <person name="Hauser F."/>
            <person name="Cazzamali G."/>
            <person name="Williamson M."/>
            <person name="Park Y."/>
            <person name="Li B."/>
            <person name="Tanaka Y."/>
            <person name="Predel R."/>
            <person name="Neupert S."/>
            <person name="Schachtner J."/>
            <person name="Verleyen P."/>
            <person name="Raible F."/>
            <person name="Bork P."/>
            <person name="Friedrich M."/>
            <person name="Walden K.K."/>
            <person name="Robertson H.M."/>
            <person name="Angeli S."/>
            <person name="Foret S."/>
            <person name="Bucher G."/>
            <person name="Schuetz S."/>
            <person name="Maleszka R."/>
            <person name="Wimmer E.A."/>
            <person name="Beeman R.W."/>
            <person name="Lorenzen M."/>
            <person name="Tomoyasu Y."/>
            <person name="Miller S.C."/>
            <person name="Grossmann D."/>
            <person name="Bucher G."/>
        </authorList>
    </citation>
    <scope>NUCLEOTIDE SEQUENCE [LARGE SCALE GENOMIC DNA]</scope>
    <source>
        <strain evidence="1 2">Georgia GA2</strain>
    </source>
</reference>
<evidence type="ECO:0000313" key="1">
    <source>
        <dbReference type="EMBL" id="EFA10993.1"/>
    </source>
</evidence>
<dbReference type="HOGENOM" id="CLU_2725479_0_0_1"/>
<proteinExistence type="predicted"/>
<reference evidence="1 2" key="2">
    <citation type="journal article" date="2010" name="Nucleic Acids Res.">
        <title>BeetleBase in 2010: revisions to provide comprehensive genomic information for Tribolium castaneum.</title>
        <authorList>
            <person name="Kim H.S."/>
            <person name="Murphy T."/>
            <person name="Xia J."/>
            <person name="Caragea D."/>
            <person name="Park Y."/>
            <person name="Beeman R.W."/>
            <person name="Lorenzen M.D."/>
            <person name="Butcher S."/>
            <person name="Manak J.R."/>
            <person name="Brown S.J."/>
        </authorList>
    </citation>
    <scope>GENOME REANNOTATION</scope>
    <source>
        <strain evidence="1 2">Georgia GA2</strain>
    </source>
</reference>
<dbReference type="InParanoid" id="D6W870"/>
<name>D6W870_TRICA</name>
<protein>
    <submittedName>
        <fullName evidence="1">Uncharacterized protein</fullName>
    </submittedName>
</protein>
<evidence type="ECO:0000313" key="2">
    <source>
        <dbReference type="Proteomes" id="UP000007266"/>
    </source>
</evidence>
<gene>
    <name evidence="1" type="primary">GLEAN_04577</name>
    <name evidence="1" type="ORF">TcasGA2_TC004577</name>
</gene>
<dbReference type="AlphaFoldDB" id="D6W870"/>
<organism evidence="1 2">
    <name type="scientific">Tribolium castaneum</name>
    <name type="common">Red flour beetle</name>
    <dbReference type="NCBI Taxonomy" id="7070"/>
    <lineage>
        <taxon>Eukaryota</taxon>
        <taxon>Metazoa</taxon>
        <taxon>Ecdysozoa</taxon>
        <taxon>Arthropoda</taxon>
        <taxon>Hexapoda</taxon>
        <taxon>Insecta</taxon>
        <taxon>Pterygota</taxon>
        <taxon>Neoptera</taxon>
        <taxon>Endopterygota</taxon>
        <taxon>Coleoptera</taxon>
        <taxon>Polyphaga</taxon>
        <taxon>Cucujiformia</taxon>
        <taxon>Tenebrionidae</taxon>
        <taxon>Tenebrionidae incertae sedis</taxon>
        <taxon>Tribolium</taxon>
    </lineage>
</organism>
<dbReference type="EMBL" id="KQ971307">
    <property type="protein sequence ID" value="EFA10993.1"/>
    <property type="molecule type" value="Genomic_DNA"/>
</dbReference>
<dbReference type="Proteomes" id="UP000007266">
    <property type="component" value="Linkage group 1"/>
</dbReference>